<dbReference type="Proteomes" id="UP000327000">
    <property type="component" value="Unassembled WGS sequence"/>
</dbReference>
<dbReference type="EMBL" id="VOKX01000003">
    <property type="protein sequence ID" value="KAB7852474.1"/>
    <property type="molecule type" value="Genomic_DNA"/>
</dbReference>
<comment type="caution">
    <text evidence="1">The sequence shown here is derived from an EMBL/GenBank/DDBJ whole genome shotgun (WGS) entry which is preliminary data.</text>
</comment>
<accession>A0A5N5WGT6</accession>
<reference evidence="1 2" key="1">
    <citation type="journal article" date="2019" name="Microb. Cell Fact.">
        <title>Exploring novel herbicidin analogues by transcriptional regulator overexpression and MS/MS molecular networking.</title>
        <authorList>
            <person name="Shi Y."/>
            <person name="Gu R."/>
            <person name="Li Y."/>
            <person name="Wang X."/>
            <person name="Ren W."/>
            <person name="Li X."/>
            <person name="Wang L."/>
            <person name="Xie Y."/>
            <person name="Hong B."/>
        </authorList>
    </citation>
    <scope>NUCLEOTIDE SEQUENCE [LARGE SCALE GENOMIC DNA]</scope>
    <source>
        <strain evidence="1 2">US-43</strain>
    </source>
</reference>
<keyword evidence="2" id="KW-1185">Reference proteome</keyword>
<protein>
    <submittedName>
        <fullName evidence="1">Uncharacterized protein</fullName>
    </submittedName>
</protein>
<name>A0A5N5WGT6_STRMB</name>
<dbReference type="RefSeq" id="WP_152262208.1">
    <property type="nucleotide sequence ID" value="NZ_VOKX01000003.1"/>
</dbReference>
<dbReference type="OrthoDB" id="4291901at2"/>
<dbReference type="AlphaFoldDB" id="A0A5N5WGT6"/>
<dbReference type="Pfam" id="PF19979">
    <property type="entry name" value="DUF6415"/>
    <property type="match status" value="1"/>
</dbReference>
<dbReference type="InterPro" id="IPR046300">
    <property type="entry name" value="DUF6415"/>
</dbReference>
<gene>
    <name evidence="1" type="ORF">FRZ00_01430</name>
</gene>
<evidence type="ECO:0000313" key="2">
    <source>
        <dbReference type="Proteomes" id="UP000327000"/>
    </source>
</evidence>
<proteinExistence type="predicted"/>
<evidence type="ECO:0000313" key="1">
    <source>
        <dbReference type="EMBL" id="KAB7852474.1"/>
    </source>
</evidence>
<organism evidence="1 2">
    <name type="scientific">Streptomyces mobaraensis</name>
    <name type="common">Streptoverticillium mobaraense</name>
    <dbReference type="NCBI Taxonomy" id="35621"/>
    <lineage>
        <taxon>Bacteria</taxon>
        <taxon>Bacillati</taxon>
        <taxon>Actinomycetota</taxon>
        <taxon>Actinomycetes</taxon>
        <taxon>Kitasatosporales</taxon>
        <taxon>Streptomycetaceae</taxon>
        <taxon>Streptomyces</taxon>
    </lineage>
</organism>
<sequence>MEFGEQLPQPSQAPYAVEAAAAARPALDPMLTGDIEPIDLVSVRATVRRALQVRARPPRVAEVRESTGALRGHLRRMPRVARSRVEEVERGTTAWIQWTALIHRAQDDLDRVAGSGSFAAAVYMDDLGRTCRRLADCLDE</sequence>